<evidence type="ECO:0000256" key="2">
    <source>
        <dbReference type="ARBA" id="ARBA00008889"/>
    </source>
</evidence>
<dbReference type="EMBL" id="LR794158">
    <property type="protein sequence ID" value="CAB3976516.1"/>
    <property type="molecule type" value="Genomic_DNA"/>
</dbReference>
<dbReference type="SUPFAM" id="SSF160369">
    <property type="entry name" value="Ribosomal protein L10-like"/>
    <property type="match status" value="1"/>
</dbReference>
<evidence type="ECO:0000313" key="8">
    <source>
        <dbReference type="Proteomes" id="UP000509549"/>
    </source>
</evidence>
<evidence type="ECO:0000313" key="7">
    <source>
        <dbReference type="EMBL" id="CAB3976516.1"/>
    </source>
</evidence>
<organism evidence="7 8">
    <name type="scientific">Candidatus Azoamicus ciliaticola</name>
    <dbReference type="NCBI Taxonomy" id="2652803"/>
    <lineage>
        <taxon>Bacteria</taxon>
        <taxon>Pseudomonadati</taxon>
        <taxon>Pseudomonadota</taxon>
        <taxon>Gammaproteobacteria</taxon>
        <taxon>Candidatus Azoamicaceae</taxon>
        <taxon>Candidatus Azoamicus</taxon>
    </lineage>
</organism>
<evidence type="ECO:0000256" key="1">
    <source>
        <dbReference type="ARBA" id="ARBA00002633"/>
    </source>
</evidence>
<keyword evidence="4 6" id="KW-0687">Ribonucleoprotein</keyword>
<sequence>MKTTNEKKKNIVKEINNLLINSVSTTILDYSKVTSLELKHIRKALFNKNIKAKVLKNNLIKKALNETENDKLLPYIHGQILIIFSNSEISEPLKIIKDFNSKNKNIKVKATYLYGRIFENKDIQKIIRLNSKEQELQNLIYSLKISVIRLSQILNNLIKIKNNENGEKNENN</sequence>
<dbReference type="AlphaFoldDB" id="A0A6J5JXG6"/>
<dbReference type="KEGG" id="acil:ESZ_00331"/>
<gene>
    <name evidence="6 7" type="primary">rplJ</name>
    <name evidence="7" type="ORF">ESZ_00331</name>
</gene>
<accession>A0A6J5JXG6</accession>
<keyword evidence="8" id="KW-1185">Reference proteome</keyword>
<keyword evidence="6" id="KW-0694">RNA-binding</keyword>
<dbReference type="Gene3D" id="3.30.70.1730">
    <property type="match status" value="1"/>
</dbReference>
<dbReference type="InterPro" id="IPR022973">
    <property type="entry name" value="Ribosomal_uL10_bac"/>
</dbReference>
<dbReference type="NCBIfam" id="NF000955">
    <property type="entry name" value="PRK00099.1-1"/>
    <property type="match status" value="1"/>
</dbReference>
<proteinExistence type="inferred from homology"/>
<dbReference type="GO" id="GO:0006412">
    <property type="term" value="P:translation"/>
    <property type="evidence" value="ECO:0007669"/>
    <property type="project" value="UniProtKB-UniRule"/>
</dbReference>
<dbReference type="Proteomes" id="UP000509549">
    <property type="component" value="Chromosome"/>
</dbReference>
<dbReference type="CDD" id="cd05797">
    <property type="entry name" value="Ribosomal_L10"/>
    <property type="match status" value="1"/>
</dbReference>
<dbReference type="GO" id="GO:1990904">
    <property type="term" value="C:ribonucleoprotein complex"/>
    <property type="evidence" value="ECO:0007669"/>
    <property type="project" value="UniProtKB-KW"/>
</dbReference>
<evidence type="ECO:0000256" key="6">
    <source>
        <dbReference type="HAMAP-Rule" id="MF_00362"/>
    </source>
</evidence>
<evidence type="ECO:0000256" key="3">
    <source>
        <dbReference type="ARBA" id="ARBA00022980"/>
    </source>
</evidence>
<comment type="similarity">
    <text evidence="2 6">Belongs to the universal ribosomal protein uL10 family.</text>
</comment>
<dbReference type="PANTHER" id="PTHR11560">
    <property type="entry name" value="39S RIBOSOMAL PROTEIN L10, MITOCHONDRIAL"/>
    <property type="match status" value="1"/>
</dbReference>
<dbReference type="GO" id="GO:0005840">
    <property type="term" value="C:ribosome"/>
    <property type="evidence" value="ECO:0007669"/>
    <property type="project" value="UniProtKB-KW"/>
</dbReference>
<keyword evidence="3 6" id="KW-0689">Ribosomal protein</keyword>
<dbReference type="InterPro" id="IPR001790">
    <property type="entry name" value="Ribosomal_uL10"/>
</dbReference>
<dbReference type="InterPro" id="IPR047865">
    <property type="entry name" value="Ribosomal_uL10_bac_type"/>
</dbReference>
<evidence type="ECO:0000256" key="5">
    <source>
        <dbReference type="ARBA" id="ARBA00035202"/>
    </source>
</evidence>
<dbReference type="Pfam" id="PF00466">
    <property type="entry name" value="Ribosomal_L10"/>
    <property type="match status" value="1"/>
</dbReference>
<reference evidence="7 8" key="1">
    <citation type="submission" date="2020-04" db="EMBL/GenBank/DDBJ databases">
        <authorList>
            <person name="Graf S J."/>
        </authorList>
    </citation>
    <scope>NUCLEOTIDE SEQUENCE [LARGE SCALE GENOMIC DNA]</scope>
    <source>
        <strain evidence="7">1</strain>
    </source>
</reference>
<keyword evidence="6" id="KW-0699">rRNA-binding</keyword>
<dbReference type="InterPro" id="IPR043141">
    <property type="entry name" value="Ribosomal_uL10-like_sf"/>
</dbReference>
<name>A0A6J5JXG6_9GAMM</name>
<comment type="function">
    <text evidence="1 6">Forms part of the ribosomal stalk, playing a central role in the interaction of the ribosome with GTP-bound translation factors.</text>
</comment>
<comment type="subunit">
    <text evidence="6">Part of the ribosomal stalk of the 50S ribosomal subunit. The N-terminus interacts with L11 and the large rRNA to form the base of the stalk. The C-terminus forms an elongated spine to which L12 dimers bind in a sequential fashion forming a multimeric L10(L12)X complex.</text>
</comment>
<dbReference type="HAMAP" id="MF_00362">
    <property type="entry name" value="Ribosomal_uL10"/>
    <property type="match status" value="1"/>
</dbReference>
<dbReference type="GO" id="GO:0070180">
    <property type="term" value="F:large ribosomal subunit rRNA binding"/>
    <property type="evidence" value="ECO:0007669"/>
    <property type="project" value="UniProtKB-UniRule"/>
</dbReference>
<dbReference type="RefSeq" id="WP_176605041.1">
    <property type="nucleotide sequence ID" value="NZ_LR794158.1"/>
</dbReference>
<evidence type="ECO:0000256" key="4">
    <source>
        <dbReference type="ARBA" id="ARBA00023274"/>
    </source>
</evidence>
<protein>
    <recommendedName>
        <fullName evidence="5 6">Large ribosomal subunit protein uL10</fullName>
    </recommendedName>
</protein>